<dbReference type="AlphaFoldDB" id="A0A6J4UJV0"/>
<proteinExistence type="predicted"/>
<sequence>MFSSMLSCAATDYRCLQITSGDSPTKGVRLGYSYRLTPLRPSDDRSDVSK</sequence>
<accession>A0A6J4UJV0</accession>
<reference evidence="1" key="1">
    <citation type="submission" date="2020-02" db="EMBL/GenBank/DDBJ databases">
        <authorList>
            <person name="Meier V. D."/>
        </authorList>
    </citation>
    <scope>NUCLEOTIDE SEQUENCE</scope>
    <source>
        <strain evidence="1">AVDCRST_MAG70</strain>
    </source>
</reference>
<dbReference type="EMBL" id="CADCWH010000150">
    <property type="protein sequence ID" value="CAA9551560.1"/>
    <property type="molecule type" value="Genomic_DNA"/>
</dbReference>
<protein>
    <submittedName>
        <fullName evidence="1">Uncharacterized protein</fullName>
    </submittedName>
</protein>
<organism evidence="1">
    <name type="scientific">uncultured Thermomicrobiales bacterium</name>
    <dbReference type="NCBI Taxonomy" id="1645740"/>
    <lineage>
        <taxon>Bacteria</taxon>
        <taxon>Pseudomonadati</taxon>
        <taxon>Thermomicrobiota</taxon>
        <taxon>Thermomicrobia</taxon>
        <taxon>Thermomicrobiales</taxon>
        <taxon>environmental samples</taxon>
    </lineage>
</organism>
<gene>
    <name evidence="1" type="ORF">AVDCRST_MAG70-966</name>
</gene>
<evidence type="ECO:0000313" key="1">
    <source>
        <dbReference type="EMBL" id="CAA9551560.1"/>
    </source>
</evidence>
<name>A0A6J4UJV0_9BACT</name>